<dbReference type="EMBL" id="CM055097">
    <property type="protein sequence ID" value="KAJ7552797.1"/>
    <property type="molecule type" value="Genomic_DNA"/>
</dbReference>
<proteinExistence type="predicted"/>
<reference evidence="2" key="1">
    <citation type="journal article" date="2024" name="Proc. Natl. Acad. Sci. U.S.A.">
        <title>Extraordinary preservation of gene collinearity over three hundred million years revealed in homosporous lycophytes.</title>
        <authorList>
            <person name="Li C."/>
            <person name="Wickell D."/>
            <person name="Kuo L.Y."/>
            <person name="Chen X."/>
            <person name="Nie B."/>
            <person name="Liao X."/>
            <person name="Peng D."/>
            <person name="Ji J."/>
            <person name="Jenkins J."/>
            <person name="Williams M."/>
            <person name="Shu S."/>
            <person name="Plott C."/>
            <person name="Barry K."/>
            <person name="Rajasekar S."/>
            <person name="Grimwood J."/>
            <person name="Han X."/>
            <person name="Sun S."/>
            <person name="Hou Z."/>
            <person name="He W."/>
            <person name="Dai G."/>
            <person name="Sun C."/>
            <person name="Schmutz J."/>
            <person name="Leebens-Mack J.H."/>
            <person name="Li F.W."/>
            <person name="Wang L."/>
        </authorList>
    </citation>
    <scope>NUCLEOTIDE SEQUENCE [LARGE SCALE GENOMIC DNA]</scope>
    <source>
        <strain evidence="2">cv. PW_Plant_1</strain>
    </source>
</reference>
<protein>
    <submittedName>
        <fullName evidence="1">Uncharacterized protein</fullName>
    </submittedName>
</protein>
<comment type="caution">
    <text evidence="1">The sequence shown here is derived from an EMBL/GenBank/DDBJ whole genome shotgun (WGS) entry which is preliminary data.</text>
</comment>
<name>A0ACC2DFQ5_DIPCM</name>
<sequence>MYMGVAVVVGVGPGLGFSIAKRFAQEGYTVAILARNLDRLMKLAEEIVESMATAQLFAIRVDCSDAQSIKEAFEAVHSLGVVEVLVYNMCTRFPWPHVQFTDIDPQSFQHSLTLPSMGAFFCCKEVLPGLVKRRRGTILFTGAAASVRGELGFAELACGKFALRGLAQCLAREYHPQGIHVAHIMIDGNIAAQSITEESSGLDPDSVANVYWQLHVQDKSAWTQELDLRPFCEIF</sequence>
<accession>A0ACC2DFQ5</accession>
<dbReference type="Proteomes" id="UP001162992">
    <property type="component" value="Chromosome 6"/>
</dbReference>
<evidence type="ECO:0000313" key="1">
    <source>
        <dbReference type="EMBL" id="KAJ7552797.1"/>
    </source>
</evidence>
<gene>
    <name evidence="1" type="ORF">O6H91_06G070400</name>
</gene>
<keyword evidence="2" id="KW-1185">Reference proteome</keyword>
<evidence type="ECO:0000313" key="2">
    <source>
        <dbReference type="Proteomes" id="UP001162992"/>
    </source>
</evidence>
<organism evidence="1 2">
    <name type="scientific">Diphasiastrum complanatum</name>
    <name type="common">Issler's clubmoss</name>
    <name type="synonym">Lycopodium complanatum</name>
    <dbReference type="NCBI Taxonomy" id="34168"/>
    <lineage>
        <taxon>Eukaryota</taxon>
        <taxon>Viridiplantae</taxon>
        <taxon>Streptophyta</taxon>
        <taxon>Embryophyta</taxon>
        <taxon>Tracheophyta</taxon>
        <taxon>Lycopodiopsida</taxon>
        <taxon>Lycopodiales</taxon>
        <taxon>Lycopodiaceae</taxon>
        <taxon>Lycopodioideae</taxon>
        <taxon>Diphasiastrum</taxon>
    </lineage>
</organism>